<feature type="topological domain" description="Cytoplasmic" evidence="9">
    <location>
        <begin position="173"/>
        <end position="201"/>
    </location>
</feature>
<comment type="caution">
    <text evidence="11">The sequence shown here is derived from an EMBL/GenBank/DDBJ whole genome shotgun (WGS) entry which is preliminary data.</text>
</comment>
<dbReference type="AlphaFoldDB" id="A0A420HFR3"/>
<evidence type="ECO:0000256" key="8">
    <source>
        <dbReference type="ARBA" id="ARBA00023136"/>
    </source>
</evidence>
<name>A0A420HFR3_9PEZI</name>
<reference evidence="11 12" key="1">
    <citation type="journal article" date="2018" name="BMC Genomics">
        <title>Comparative genome analyses reveal sequence features reflecting distinct modes of host-adaptation between dicot and monocot powdery mildew.</title>
        <authorList>
            <person name="Wu Y."/>
            <person name="Ma X."/>
            <person name="Pan Z."/>
            <person name="Kale S.D."/>
            <person name="Song Y."/>
            <person name="King H."/>
            <person name="Zhang Q."/>
            <person name="Presley C."/>
            <person name="Deng X."/>
            <person name="Wei C.I."/>
            <person name="Xiao S."/>
        </authorList>
    </citation>
    <scope>NUCLEOTIDE SEQUENCE [LARGE SCALE GENOMIC DNA]</scope>
    <source>
        <strain evidence="11">UMSG3</strain>
    </source>
</reference>
<dbReference type="STRING" id="62708.A0A420HFR3"/>
<dbReference type="GO" id="GO:0005789">
    <property type="term" value="C:endoplasmic reticulum membrane"/>
    <property type="evidence" value="ECO:0007669"/>
    <property type="project" value="UniProtKB-SubCell"/>
</dbReference>
<evidence type="ECO:0000313" key="11">
    <source>
        <dbReference type="EMBL" id="RKF56233.1"/>
    </source>
</evidence>
<dbReference type="EMBL" id="MCBQ01019697">
    <property type="protein sequence ID" value="RKF56233.1"/>
    <property type="molecule type" value="Genomic_DNA"/>
</dbReference>
<evidence type="ECO:0000256" key="9">
    <source>
        <dbReference type="HAMAP-Rule" id="MF_03113"/>
    </source>
</evidence>
<comment type="subcellular location">
    <subcellularLocation>
        <location evidence="1">Endoplasmic reticulum membrane</location>
        <topology evidence="1">Multi-pass membrane protein</topology>
    </subcellularLocation>
</comment>
<evidence type="ECO:0000313" key="12">
    <source>
        <dbReference type="Proteomes" id="UP000283383"/>
    </source>
</evidence>
<comment type="caution">
    <text evidence="9">Lacks conserved residue(s) required for the propagation of feature annotation.</text>
</comment>
<protein>
    <submittedName>
        <fullName evidence="11">Protein get1</fullName>
    </submittedName>
</protein>
<feature type="topological domain" description="Lumenal" evidence="9">
    <location>
        <begin position="1"/>
        <end position="4"/>
    </location>
</feature>
<evidence type="ECO:0000256" key="5">
    <source>
        <dbReference type="ARBA" id="ARBA00022824"/>
    </source>
</evidence>
<dbReference type="PANTHER" id="PTHR42650">
    <property type="entry name" value="TAIL-ANCHORED PROTEIN INSERTION RECEPTOR WRB"/>
    <property type="match status" value="1"/>
</dbReference>
<keyword evidence="12" id="KW-1185">Reference proteome</keyword>
<proteinExistence type="inferred from homology"/>
<feature type="transmembrane region" description="Helical" evidence="10">
    <location>
        <begin position="160"/>
        <end position="186"/>
    </location>
</feature>
<keyword evidence="4 9" id="KW-0812">Transmembrane</keyword>
<comment type="similarity">
    <text evidence="2 9">Belongs to the WRB/GET1 family.</text>
</comment>
<dbReference type="FunFam" id="1.10.287.660:FF:000006">
    <property type="entry name" value="Protein GET1"/>
    <property type="match status" value="1"/>
</dbReference>
<evidence type="ECO:0000256" key="2">
    <source>
        <dbReference type="ARBA" id="ARBA00010799"/>
    </source>
</evidence>
<dbReference type="Pfam" id="PF04420">
    <property type="entry name" value="CHD5"/>
    <property type="match status" value="1"/>
</dbReference>
<evidence type="ECO:0000256" key="1">
    <source>
        <dbReference type="ARBA" id="ARBA00004477"/>
    </source>
</evidence>
<evidence type="ECO:0000256" key="6">
    <source>
        <dbReference type="ARBA" id="ARBA00022989"/>
    </source>
</evidence>
<dbReference type="Gene3D" id="1.10.287.660">
    <property type="entry name" value="Helix hairpin bin"/>
    <property type="match status" value="1"/>
</dbReference>
<keyword evidence="3 9" id="KW-0813">Transport</keyword>
<sequence>MLSLLLITFLIQLTIQIINTVGVSAINSTLWKIWNKLLTPKSESLAENRKLRIQVLKLREELNSTSSQDEFAKWARLRRVHDKAVEKLEVSQKSLDTCKSKFDNTINVLRWVSINGLRIALQFLFQKQPMLYIPKGWIPYHAEWLLAFPRAPMGSVSIQAWSFSCVIALELMSELVITLFILSNYLRPLPRDKERKDQKSS</sequence>
<accession>A0A420HFR3</accession>
<dbReference type="InterPro" id="IPR029012">
    <property type="entry name" value="Helix_hairpin_bin_sf"/>
</dbReference>
<keyword evidence="6 9" id="KW-1133">Transmembrane helix</keyword>
<dbReference type="PANTHER" id="PTHR42650:SF1">
    <property type="entry name" value="GUIDED ENTRY OF TAIL-ANCHORED PROTEINS FACTOR 1"/>
    <property type="match status" value="1"/>
</dbReference>
<feature type="coiled-coil region" evidence="9">
    <location>
        <begin position="41"/>
        <end position="68"/>
    </location>
</feature>
<gene>
    <name evidence="9" type="primary">GET1</name>
    <name evidence="11" type="ORF">GcM3_196032</name>
</gene>
<dbReference type="Proteomes" id="UP000283383">
    <property type="component" value="Unassembled WGS sequence"/>
</dbReference>
<keyword evidence="8 9" id="KW-0472">Membrane</keyword>
<dbReference type="GO" id="GO:0071816">
    <property type="term" value="P:tail-anchored membrane protein insertion into ER membrane"/>
    <property type="evidence" value="ECO:0007669"/>
    <property type="project" value="InterPro"/>
</dbReference>
<dbReference type="InterPro" id="IPR028945">
    <property type="entry name" value="Get1"/>
</dbReference>
<keyword evidence="7 9" id="KW-0175">Coiled coil</keyword>
<dbReference type="HAMAP" id="MF_03113">
    <property type="entry name" value="Get1"/>
    <property type="match status" value="1"/>
</dbReference>
<dbReference type="GO" id="GO:0043495">
    <property type="term" value="F:protein-membrane adaptor activity"/>
    <property type="evidence" value="ECO:0007669"/>
    <property type="project" value="TreeGrafter"/>
</dbReference>
<evidence type="ECO:0000256" key="3">
    <source>
        <dbReference type="ARBA" id="ARBA00022448"/>
    </source>
</evidence>
<evidence type="ECO:0000256" key="4">
    <source>
        <dbReference type="ARBA" id="ARBA00022692"/>
    </source>
</evidence>
<evidence type="ECO:0000256" key="10">
    <source>
        <dbReference type="SAM" id="Phobius"/>
    </source>
</evidence>
<organism evidence="11 12">
    <name type="scientific">Golovinomyces cichoracearum</name>
    <dbReference type="NCBI Taxonomy" id="62708"/>
    <lineage>
        <taxon>Eukaryota</taxon>
        <taxon>Fungi</taxon>
        <taxon>Dikarya</taxon>
        <taxon>Ascomycota</taxon>
        <taxon>Pezizomycotina</taxon>
        <taxon>Leotiomycetes</taxon>
        <taxon>Erysiphales</taxon>
        <taxon>Erysiphaceae</taxon>
        <taxon>Golovinomyces</taxon>
    </lineage>
</organism>
<evidence type="ECO:0000256" key="7">
    <source>
        <dbReference type="ARBA" id="ARBA00023054"/>
    </source>
</evidence>
<keyword evidence="5 9" id="KW-0256">Endoplasmic reticulum</keyword>
<dbReference type="InterPro" id="IPR027538">
    <property type="entry name" value="Get1_fungi"/>
</dbReference>
<dbReference type="GO" id="GO:0043529">
    <property type="term" value="C:GET complex"/>
    <property type="evidence" value="ECO:0007669"/>
    <property type="project" value="InterPro"/>
</dbReference>